<dbReference type="SUPFAM" id="SSF48403">
    <property type="entry name" value="Ankyrin repeat"/>
    <property type="match status" value="1"/>
</dbReference>
<keyword evidence="2 3" id="KW-0040">ANK repeat</keyword>
<organism evidence="5 6">
    <name type="scientific">Xylaria grammica</name>
    <dbReference type="NCBI Taxonomy" id="363999"/>
    <lineage>
        <taxon>Eukaryota</taxon>
        <taxon>Fungi</taxon>
        <taxon>Dikarya</taxon>
        <taxon>Ascomycota</taxon>
        <taxon>Pezizomycotina</taxon>
        <taxon>Sordariomycetes</taxon>
        <taxon>Xylariomycetidae</taxon>
        <taxon>Xylariales</taxon>
        <taxon>Xylariaceae</taxon>
        <taxon>Xylaria</taxon>
    </lineage>
</organism>
<proteinExistence type="predicted"/>
<accession>A0A439CXS4</accession>
<dbReference type="STRING" id="363999.A0A439CXS4"/>
<dbReference type="Proteomes" id="UP000286045">
    <property type="component" value="Unassembled WGS sequence"/>
</dbReference>
<dbReference type="PANTHER" id="PTHR24189:SF50">
    <property type="entry name" value="ANKYRIN REPEAT AND SOCS BOX PROTEIN 2"/>
    <property type="match status" value="1"/>
</dbReference>
<dbReference type="InterPro" id="IPR002110">
    <property type="entry name" value="Ankyrin_rpt"/>
</dbReference>
<name>A0A439CXS4_9PEZI</name>
<dbReference type="Pfam" id="PF00023">
    <property type="entry name" value="Ank"/>
    <property type="match status" value="1"/>
</dbReference>
<dbReference type="PANTHER" id="PTHR24189">
    <property type="entry name" value="MYOTROPHIN"/>
    <property type="match status" value="1"/>
</dbReference>
<evidence type="ECO:0000313" key="5">
    <source>
        <dbReference type="EMBL" id="RWA07005.1"/>
    </source>
</evidence>
<evidence type="ECO:0000313" key="6">
    <source>
        <dbReference type="Proteomes" id="UP000286045"/>
    </source>
</evidence>
<dbReference type="EMBL" id="RYZI01000289">
    <property type="protein sequence ID" value="RWA07005.1"/>
    <property type="molecule type" value="Genomic_DNA"/>
</dbReference>
<evidence type="ECO:0000256" key="2">
    <source>
        <dbReference type="ARBA" id="ARBA00023043"/>
    </source>
</evidence>
<feature type="repeat" description="ANK" evidence="3">
    <location>
        <begin position="283"/>
        <end position="324"/>
    </location>
</feature>
<dbReference type="Gene3D" id="1.25.40.20">
    <property type="entry name" value="Ankyrin repeat-containing domain"/>
    <property type="match status" value="2"/>
</dbReference>
<protein>
    <submittedName>
        <fullName evidence="5">Uncharacterized protein</fullName>
    </submittedName>
</protein>
<dbReference type="InterPro" id="IPR036770">
    <property type="entry name" value="Ankyrin_rpt-contain_sf"/>
</dbReference>
<dbReference type="AlphaFoldDB" id="A0A439CXS4"/>
<dbReference type="PROSITE" id="PS50297">
    <property type="entry name" value="ANK_REP_REGION"/>
    <property type="match status" value="1"/>
</dbReference>
<comment type="caution">
    <text evidence="5">The sequence shown here is derived from an EMBL/GenBank/DDBJ whole genome shotgun (WGS) entry which is preliminary data.</text>
</comment>
<evidence type="ECO:0000256" key="4">
    <source>
        <dbReference type="SAM" id="MobiDB-lite"/>
    </source>
</evidence>
<feature type="compositionally biased region" description="Low complexity" evidence="4">
    <location>
        <begin position="77"/>
        <end position="93"/>
    </location>
</feature>
<dbReference type="InterPro" id="IPR050745">
    <property type="entry name" value="Multifunctional_regulatory"/>
</dbReference>
<keyword evidence="1" id="KW-0677">Repeat</keyword>
<gene>
    <name evidence="5" type="ORF">EKO27_g8091</name>
</gene>
<keyword evidence="6" id="KW-1185">Reference proteome</keyword>
<reference evidence="5 6" key="1">
    <citation type="submission" date="2018-12" db="EMBL/GenBank/DDBJ databases">
        <title>Draft genome sequence of Xylaria grammica IHI A82.</title>
        <authorList>
            <person name="Buettner E."/>
            <person name="Kellner H."/>
        </authorList>
    </citation>
    <scope>NUCLEOTIDE SEQUENCE [LARGE SCALE GENOMIC DNA]</scope>
    <source>
        <strain evidence="5 6">IHI A82</strain>
    </source>
</reference>
<feature type="region of interest" description="Disordered" evidence="4">
    <location>
        <begin position="56"/>
        <end position="120"/>
    </location>
</feature>
<dbReference type="PROSITE" id="PS50088">
    <property type="entry name" value="ANK_REPEAT"/>
    <property type="match status" value="1"/>
</dbReference>
<feature type="compositionally biased region" description="Acidic residues" evidence="4">
    <location>
        <begin position="63"/>
        <end position="76"/>
    </location>
</feature>
<evidence type="ECO:0000256" key="3">
    <source>
        <dbReference type="PROSITE-ProRule" id="PRU00023"/>
    </source>
</evidence>
<sequence length="325" mass="35322">MPDEGEASPRTAVEFSIDDTGPFALQDVRRMLRNAKSFIITIRDKRSGDVDNVVRIPLGSADGSDDVSNDGSEDGSDNSSDTGTETGTYTCACTDDDTGDGMDGSMGGDTNDELGNSTDGRQYPGGFLPLVFSTQLCRIISPPITLSLVLEEPPVCVNGDTNKHDRDYLNALLDLGADVEAVDNMSWRTLITHRHQAGSRKRLHGVDLNARTNQGQTPMSLPIGSYIKHPGFPGPDDWRVEHWRENRDLAADMLLRHGASAQERRRRAHLVGGGADANATTHNGETPLMAAVDAALEERIMKPEFERMVEYLVSRGADIAIKDVT</sequence>
<evidence type="ECO:0000256" key="1">
    <source>
        <dbReference type="ARBA" id="ARBA00022737"/>
    </source>
</evidence>